<protein>
    <submittedName>
        <fullName evidence="2">Multidrug efflux pump subunit AcrB</fullName>
    </submittedName>
</protein>
<dbReference type="PANTHER" id="PTHR32063:SF33">
    <property type="entry name" value="RND SUPERFAMILY EFFLUX PUMP PERMEASE COMPONENT"/>
    <property type="match status" value="1"/>
</dbReference>
<dbReference type="SUPFAM" id="SSF82693">
    <property type="entry name" value="Multidrug efflux transporter AcrB pore domain, PN1, PN2, PC1 and PC2 subdomains"/>
    <property type="match status" value="2"/>
</dbReference>
<feature type="transmembrane region" description="Helical" evidence="1">
    <location>
        <begin position="431"/>
        <end position="451"/>
    </location>
</feature>
<keyword evidence="1" id="KW-0812">Transmembrane</keyword>
<dbReference type="EMBL" id="FWZT01000022">
    <property type="protein sequence ID" value="SMF64914.1"/>
    <property type="molecule type" value="Genomic_DNA"/>
</dbReference>
<dbReference type="PANTHER" id="PTHR32063">
    <property type="match status" value="1"/>
</dbReference>
<feature type="transmembrane region" description="Helical" evidence="1">
    <location>
        <begin position="334"/>
        <end position="354"/>
    </location>
</feature>
<dbReference type="AlphaFoldDB" id="A0A1Y6CH38"/>
<feature type="transmembrane region" description="Helical" evidence="1">
    <location>
        <begin position="463"/>
        <end position="482"/>
    </location>
</feature>
<keyword evidence="3" id="KW-1185">Reference proteome</keyword>
<dbReference type="Gene3D" id="3.30.70.1440">
    <property type="entry name" value="Multidrug efflux transporter AcrB pore domain"/>
    <property type="match status" value="1"/>
</dbReference>
<gene>
    <name evidence="2" type="ORF">SAMN06296036_12291</name>
</gene>
<dbReference type="Gene3D" id="3.30.70.1430">
    <property type="entry name" value="Multidrug efflux transporter AcrB pore domain"/>
    <property type="match status" value="2"/>
</dbReference>
<reference evidence="3" key="1">
    <citation type="submission" date="2017-04" db="EMBL/GenBank/DDBJ databases">
        <authorList>
            <person name="Varghese N."/>
            <person name="Submissions S."/>
        </authorList>
    </citation>
    <scope>NUCLEOTIDE SEQUENCE [LARGE SCALE GENOMIC DNA]</scope>
    <source>
        <strain evidence="3">RKEM611</strain>
    </source>
</reference>
<dbReference type="InterPro" id="IPR027463">
    <property type="entry name" value="AcrB_DN_DC_subdom"/>
</dbReference>
<feature type="transmembrane region" description="Helical" evidence="1">
    <location>
        <begin position="888"/>
        <end position="907"/>
    </location>
</feature>
<dbReference type="Gene3D" id="3.30.2090.10">
    <property type="entry name" value="Multidrug efflux transporter AcrB TolC docking domain, DN and DC subdomains"/>
    <property type="match status" value="2"/>
</dbReference>
<feature type="transmembrane region" description="Helical" evidence="1">
    <location>
        <begin position="988"/>
        <end position="1018"/>
    </location>
</feature>
<keyword evidence="1" id="KW-0472">Membrane</keyword>
<dbReference type="InterPro" id="IPR001036">
    <property type="entry name" value="Acrflvin-R"/>
</dbReference>
<feature type="transmembrane region" description="Helical" evidence="1">
    <location>
        <begin position="12"/>
        <end position="31"/>
    </location>
</feature>
<feature type="transmembrane region" description="Helical" evidence="1">
    <location>
        <begin position="857"/>
        <end position="876"/>
    </location>
</feature>
<keyword evidence="1" id="KW-1133">Transmembrane helix</keyword>
<feature type="transmembrane region" description="Helical" evidence="1">
    <location>
        <begin position="913"/>
        <end position="937"/>
    </location>
</feature>
<dbReference type="Proteomes" id="UP000192907">
    <property type="component" value="Unassembled WGS sequence"/>
</dbReference>
<dbReference type="STRING" id="1513793.SAMN06296036_12291"/>
<dbReference type="GO" id="GO:0042910">
    <property type="term" value="F:xenobiotic transmembrane transporter activity"/>
    <property type="evidence" value="ECO:0007669"/>
    <property type="project" value="TreeGrafter"/>
</dbReference>
<dbReference type="Gene3D" id="1.20.1640.10">
    <property type="entry name" value="Multidrug efflux transporter AcrB transmembrane domain"/>
    <property type="match status" value="2"/>
</dbReference>
<dbReference type="OrthoDB" id="9798415at2"/>
<proteinExistence type="predicted"/>
<name>A0A1Y6CH38_9BACT</name>
<feature type="transmembrane region" description="Helical" evidence="1">
    <location>
        <begin position="963"/>
        <end position="982"/>
    </location>
</feature>
<accession>A0A1Y6CH38</accession>
<feature type="transmembrane region" description="Helical" evidence="1">
    <location>
        <begin position="524"/>
        <end position="545"/>
    </location>
</feature>
<dbReference type="SUPFAM" id="SSF82866">
    <property type="entry name" value="Multidrug efflux transporter AcrB transmembrane domain"/>
    <property type="match status" value="2"/>
</dbReference>
<organism evidence="2 3">
    <name type="scientific">Pseudobacteriovorax antillogorgiicola</name>
    <dbReference type="NCBI Taxonomy" id="1513793"/>
    <lineage>
        <taxon>Bacteria</taxon>
        <taxon>Pseudomonadati</taxon>
        <taxon>Bdellovibrionota</taxon>
        <taxon>Oligoflexia</taxon>
        <taxon>Oligoflexales</taxon>
        <taxon>Pseudobacteriovoracaceae</taxon>
        <taxon>Pseudobacteriovorax</taxon>
    </lineage>
</organism>
<dbReference type="Pfam" id="PF00873">
    <property type="entry name" value="ACR_tran"/>
    <property type="match status" value="1"/>
</dbReference>
<dbReference type="PRINTS" id="PR00702">
    <property type="entry name" value="ACRIFLAVINRP"/>
</dbReference>
<evidence type="ECO:0000313" key="3">
    <source>
        <dbReference type="Proteomes" id="UP000192907"/>
    </source>
</evidence>
<evidence type="ECO:0000313" key="2">
    <source>
        <dbReference type="EMBL" id="SMF64914.1"/>
    </source>
</evidence>
<evidence type="ECO:0000256" key="1">
    <source>
        <dbReference type="SAM" id="Phobius"/>
    </source>
</evidence>
<dbReference type="SUPFAM" id="SSF82714">
    <property type="entry name" value="Multidrug efflux transporter AcrB TolC docking domain, DN and DC subdomains"/>
    <property type="match status" value="2"/>
</dbReference>
<feature type="transmembrane region" description="Helical" evidence="1">
    <location>
        <begin position="361"/>
        <end position="380"/>
    </location>
</feature>
<dbReference type="GO" id="GO:0005886">
    <property type="term" value="C:plasma membrane"/>
    <property type="evidence" value="ECO:0007669"/>
    <property type="project" value="TreeGrafter"/>
</dbReference>
<dbReference type="RefSeq" id="WP_132323451.1">
    <property type="nucleotide sequence ID" value="NZ_FWZT01000022.1"/>
</dbReference>
<sequence>MTSLSKFFVDKPLAANLVSILVIAIGLFSFLQLKRQATPLVDMQQMRIMSVLPAASPKDVELNVTTKIEEALEGVSGLKKYISHSSEGRSTIEVFIDPDARDKEKVKDDVRRAVESVQDLPDEMLDKPYIQEIKVDDMIVYELAIVFDQYSPQKIKEVGRQLKRKLLEIGEVARVRENAIPEREIKILLNNKKLNAKQVSVEEVLMAIKNNKIRLAGGTLESFTAEKGIITVSEFANPQDMGNIVIRSTSSGRHIYVKDVATILDDFEKAEKIVRFNGRRGGSLLIVKKASADLIELVDKVEVVKKEFLETAPEDLSLLTTWDFSVNTRTRLNIVSSNFAAGFFLVLIVLFMFLDPRIAMWAALGIPIAIAGATTILPLLDVSINSVSLCGMILVLGMIVDDAIIIAESIYRHMEDGLAPREAAKQGLQAVIKPVFGTIVTSIIAFVPLYFLPGSIGDFAVEVPTVVNIMLVASFLEATLILPSHLGHRKKAPSASHKPPGTRFILRMELVYGRFLGQTLRYKWLAFFATTIFLLGGITICLKMSRFRMFDLDQAYRIYLMGDVKEGSPLSYTESQVEVLEKIIDSFPGQGAITSVKTTVGQEGSFKGARFASHTSFLSEIVMKPFTERDITAQELSNWLKKAVETSSDLKLVKFDLEIDSEGPPVGRPIEIRIVGDDDRIRYELVAKLKELLQQYPVSEVISDNVPGKQELQLRPDFEALSQSGLTVSTVANTIRTIFDGSIVGDVQTPVESADYRLLMDERFHDFNDPLQDIYVRNQYGNLIPLKGLMLEERGRTMKKILHYNGNPSNLITANIAPTVTAGDIYKNLSQELSGLEQQFPGYSILLGGEAKESDKFVNQILMLLGLAIMGIYFWLAFQLESLSQPFMVVLAIPFGLIGMLAAFIGHGYDLSLLALVGVVGVGGVLVNDSLIMVEFINRLRREGHRNIQEAIILGAQHRFRPIVLTTLTTVTGLLPTAYGLIGGTDSFISPLVFAMTWGLMIGTPSVLIVIPVLYSIIISTSETIVQRLKID</sequence>
<dbReference type="Gene3D" id="3.30.70.1320">
    <property type="entry name" value="Multidrug efflux transporter AcrB pore domain like"/>
    <property type="match status" value="1"/>
</dbReference>